<keyword evidence="2" id="KW-1185">Reference proteome</keyword>
<sequence length="94" mass="10253">MMRGRRRSLPCVASVRVGTVVSSSAGARGAAGAERVCRLRGPRVLDLPFQTTSMPSFTSRRHGHRPSVILDIYAACYYGTARMVFGTRPRTPSI</sequence>
<protein>
    <submittedName>
        <fullName evidence="1">Uncharacterized protein</fullName>
    </submittedName>
</protein>
<dbReference type="Proteomes" id="UP000703269">
    <property type="component" value="Unassembled WGS sequence"/>
</dbReference>
<comment type="caution">
    <text evidence="1">The sequence shown here is derived from an EMBL/GenBank/DDBJ whole genome shotgun (WGS) entry which is preliminary data.</text>
</comment>
<dbReference type="EMBL" id="BPQB01000023">
    <property type="protein sequence ID" value="GJE91904.1"/>
    <property type="molecule type" value="Genomic_DNA"/>
</dbReference>
<name>A0A9P3GCL8_9APHY</name>
<evidence type="ECO:0000313" key="2">
    <source>
        <dbReference type="Proteomes" id="UP000703269"/>
    </source>
</evidence>
<reference evidence="1 2" key="1">
    <citation type="submission" date="2021-08" db="EMBL/GenBank/DDBJ databases">
        <title>Draft Genome Sequence of Phanerochaete sordida strain YK-624.</title>
        <authorList>
            <person name="Mori T."/>
            <person name="Dohra H."/>
            <person name="Suzuki T."/>
            <person name="Kawagishi H."/>
            <person name="Hirai H."/>
        </authorList>
    </citation>
    <scope>NUCLEOTIDE SEQUENCE [LARGE SCALE GENOMIC DNA]</scope>
    <source>
        <strain evidence="1 2">YK-624</strain>
    </source>
</reference>
<accession>A0A9P3GCL8</accession>
<dbReference type="AlphaFoldDB" id="A0A9P3GCL8"/>
<organism evidence="1 2">
    <name type="scientific">Phanerochaete sordida</name>
    <dbReference type="NCBI Taxonomy" id="48140"/>
    <lineage>
        <taxon>Eukaryota</taxon>
        <taxon>Fungi</taxon>
        <taxon>Dikarya</taxon>
        <taxon>Basidiomycota</taxon>
        <taxon>Agaricomycotina</taxon>
        <taxon>Agaricomycetes</taxon>
        <taxon>Polyporales</taxon>
        <taxon>Phanerochaetaceae</taxon>
        <taxon>Phanerochaete</taxon>
    </lineage>
</organism>
<evidence type="ECO:0000313" key="1">
    <source>
        <dbReference type="EMBL" id="GJE91904.1"/>
    </source>
</evidence>
<gene>
    <name evidence="1" type="ORF">PsYK624_080550</name>
</gene>
<proteinExistence type="predicted"/>